<proteinExistence type="predicted"/>
<feature type="transmembrane region" description="Helical" evidence="1">
    <location>
        <begin position="59"/>
        <end position="77"/>
    </location>
</feature>
<keyword evidence="3" id="KW-1185">Reference proteome</keyword>
<dbReference type="EMBL" id="PGGN01000001">
    <property type="protein sequence ID" value="PSH60602.1"/>
    <property type="molecule type" value="Genomic_DNA"/>
</dbReference>
<sequence length="80" mass="8841">MPEHDGKRRTDAEARRIIERIDRESASGGLVERTKGHFSAEDADQADSIEVWGTRIGRILGLLVLIAMIIWVISSIVGKA</sequence>
<protein>
    <submittedName>
        <fullName evidence="2">Uncharacterized protein</fullName>
    </submittedName>
</protein>
<keyword evidence="1" id="KW-0472">Membrane</keyword>
<keyword evidence="1" id="KW-0812">Transmembrane</keyword>
<gene>
    <name evidence="2" type="ORF">CU100_00855</name>
</gene>
<name>A0A2P7B2C4_9HYPH</name>
<reference evidence="3" key="1">
    <citation type="submission" date="2017-11" db="EMBL/GenBank/DDBJ databases">
        <authorList>
            <person name="Kuznetsova I."/>
            <person name="Sazanova A."/>
            <person name="Chirak E."/>
            <person name="Safronova V."/>
            <person name="Willems A."/>
        </authorList>
    </citation>
    <scope>NUCLEOTIDE SEQUENCE [LARGE SCALE GENOMIC DNA]</scope>
    <source>
        <strain evidence="3">PEPV15</strain>
    </source>
</reference>
<evidence type="ECO:0000256" key="1">
    <source>
        <dbReference type="SAM" id="Phobius"/>
    </source>
</evidence>
<dbReference type="Proteomes" id="UP000241158">
    <property type="component" value="Unassembled WGS sequence"/>
</dbReference>
<evidence type="ECO:0000313" key="2">
    <source>
        <dbReference type="EMBL" id="PSH60602.1"/>
    </source>
</evidence>
<accession>A0A2P7B2C4</accession>
<organism evidence="2 3">
    <name type="scientific">Phyllobacterium endophyticum</name>
    <dbReference type="NCBI Taxonomy" id="1149773"/>
    <lineage>
        <taxon>Bacteria</taxon>
        <taxon>Pseudomonadati</taxon>
        <taxon>Pseudomonadota</taxon>
        <taxon>Alphaproteobacteria</taxon>
        <taxon>Hyphomicrobiales</taxon>
        <taxon>Phyllobacteriaceae</taxon>
        <taxon>Phyllobacterium</taxon>
    </lineage>
</organism>
<comment type="caution">
    <text evidence="2">The sequence shown here is derived from an EMBL/GenBank/DDBJ whole genome shotgun (WGS) entry which is preliminary data.</text>
</comment>
<dbReference type="AlphaFoldDB" id="A0A2P7B2C4"/>
<evidence type="ECO:0000313" key="3">
    <source>
        <dbReference type="Proteomes" id="UP000241158"/>
    </source>
</evidence>
<keyword evidence="1" id="KW-1133">Transmembrane helix</keyword>
<dbReference type="RefSeq" id="WP_106715913.1">
    <property type="nucleotide sequence ID" value="NZ_JACHXT010000002.1"/>
</dbReference>